<evidence type="ECO:0000256" key="6">
    <source>
        <dbReference type="ARBA" id="ARBA00022692"/>
    </source>
</evidence>
<evidence type="ECO:0000256" key="13">
    <source>
        <dbReference type="ARBA" id="ARBA00023237"/>
    </source>
</evidence>
<dbReference type="PANTHER" id="PTHR32552">
    <property type="entry name" value="FERRICHROME IRON RECEPTOR-RELATED"/>
    <property type="match status" value="1"/>
</dbReference>
<dbReference type="InterPro" id="IPR012910">
    <property type="entry name" value="Plug_dom"/>
</dbReference>
<comment type="subcellular location">
    <subcellularLocation>
        <location evidence="1 14">Cell outer membrane</location>
        <topology evidence="1 14">Multi-pass membrane protein</topology>
    </subcellularLocation>
</comment>
<comment type="caution">
    <text evidence="17">The sequence shown here is derived from an EMBL/GenBank/DDBJ whole genome shotgun (WGS) entry which is preliminary data.</text>
</comment>
<evidence type="ECO:0000256" key="2">
    <source>
        <dbReference type="ARBA" id="ARBA00009810"/>
    </source>
</evidence>
<keyword evidence="11 14" id="KW-0472">Membrane</keyword>
<evidence type="ECO:0000256" key="5">
    <source>
        <dbReference type="ARBA" id="ARBA00022496"/>
    </source>
</evidence>
<evidence type="ECO:0000259" key="16">
    <source>
        <dbReference type="SMART" id="SM00965"/>
    </source>
</evidence>
<feature type="domain" description="Secretin/TonB short N-terminal" evidence="16">
    <location>
        <begin position="84"/>
        <end position="135"/>
    </location>
</feature>
<dbReference type="InterPro" id="IPR010105">
    <property type="entry name" value="TonB_sidphr_rcpt"/>
</dbReference>
<comment type="similarity">
    <text evidence="2 14 15">Belongs to the TonB-dependent receptor family.</text>
</comment>
<evidence type="ECO:0000313" key="17">
    <source>
        <dbReference type="EMBL" id="MEN2987580.1"/>
    </source>
</evidence>
<keyword evidence="13 14" id="KW-0998">Cell outer membrane</keyword>
<dbReference type="InterPro" id="IPR011662">
    <property type="entry name" value="Secretin/TonB_short_N"/>
</dbReference>
<dbReference type="InterPro" id="IPR006311">
    <property type="entry name" value="TAT_signal"/>
</dbReference>
<dbReference type="InterPro" id="IPR039426">
    <property type="entry name" value="TonB-dep_rcpt-like"/>
</dbReference>
<evidence type="ECO:0000256" key="12">
    <source>
        <dbReference type="ARBA" id="ARBA00023170"/>
    </source>
</evidence>
<evidence type="ECO:0000256" key="8">
    <source>
        <dbReference type="ARBA" id="ARBA00023004"/>
    </source>
</evidence>
<evidence type="ECO:0000256" key="15">
    <source>
        <dbReference type="RuleBase" id="RU003357"/>
    </source>
</evidence>
<evidence type="ECO:0000256" key="9">
    <source>
        <dbReference type="ARBA" id="ARBA00023065"/>
    </source>
</evidence>
<keyword evidence="12 17" id="KW-0675">Receptor</keyword>
<keyword evidence="3 14" id="KW-0813">Transport</keyword>
<accession>A0ABU9YFP3</accession>
<keyword evidence="6 14" id="KW-0812">Transmembrane</keyword>
<dbReference type="SMART" id="SM00965">
    <property type="entry name" value="STN"/>
    <property type="match status" value="1"/>
</dbReference>
<evidence type="ECO:0000256" key="4">
    <source>
        <dbReference type="ARBA" id="ARBA00022452"/>
    </source>
</evidence>
<dbReference type="NCBIfam" id="TIGR01783">
    <property type="entry name" value="TonB-siderophor"/>
    <property type="match status" value="1"/>
</dbReference>
<dbReference type="PANTHER" id="PTHR32552:SF68">
    <property type="entry name" value="FERRICHROME OUTER MEMBRANE TRANSPORTER_PHAGE RECEPTOR"/>
    <property type="match status" value="1"/>
</dbReference>
<dbReference type="Pfam" id="PF00593">
    <property type="entry name" value="TonB_dep_Rec_b-barrel"/>
    <property type="match status" value="1"/>
</dbReference>
<evidence type="ECO:0000256" key="10">
    <source>
        <dbReference type="ARBA" id="ARBA00023077"/>
    </source>
</evidence>
<dbReference type="InterPro" id="IPR000531">
    <property type="entry name" value="Beta-barrel_TonB"/>
</dbReference>
<dbReference type="Pfam" id="PF07715">
    <property type="entry name" value="Plug"/>
    <property type="match status" value="1"/>
</dbReference>
<dbReference type="CDD" id="cd01347">
    <property type="entry name" value="ligand_gated_channel"/>
    <property type="match status" value="1"/>
</dbReference>
<sequence>MTKRHQPLCPTSGRRAAAWPARRATMAGVALVGAAILAGPGITGRAAAQVSAAPVAAEDQRHDFDIPRQPLVQAINAFSSATGWNAGFAAGLDAGIVSPGVRGRLSGEQALRQLLSGTGLTYRVTGPRAVMLEALPPAEAGTTRLDPLTIDAGRQGTARGAVAGIAASHSVTASKTDTPIILTPQAVSVVTRDQMDMQGSDTVTQALRYAPGVISQYGNVDLRLDWFTVRGFTPGRYLDGLRLPFGSRGYAQPRIEPYGLERIEVLKGPASVLYGQNAPGGLLGMTSKRPTAETLNEIELGTGSYDRRQLAGDFSGAMDDDNRLLYRLTVVGREADTQYDHVEEDKIFVAPAFTWAGDDTTLTVLSQYQKIRSEGGGGAPVLPSVGTLYPHPDGYIPTNRFVGEPDYDLFTNEQWMLGYEVEHRLDDVWTVSHNLRYADVDTSTRRVQGFALSDQTLYRYAWAFPETAQSLTADTRAEARFETGPVGHDVLIGLDIQHETSHFDETDVVAAGMIDIFDPVYTGGITVPPVGTSIDQTRRQTGAYVQNLMSLGRWHLMLGGRYDHAEAKTDNNGTVIRQNDEAFTGRAGLVYAFDNGLAPYVSYTTSFQPVGGYGVDHEPLEPTEGRQAEIGLRYQPTGYSSMITVSAYHLVQENVATSTTGGAFIQTGEVEVKGLEVEAHADLGEGYRAIASYAYSDSEITETERDEQLGRQLAFVPRNTAALWLDKSFDHGIADGLGLGAGVRYIGHLYGELNNQFKSPGVTLFDAGVRFDLGRLSPDAAGASLAVNATNLLDETYVSTCLSANACYWGAGRAVTASLKYRW</sequence>
<dbReference type="Gene3D" id="3.55.50.30">
    <property type="match status" value="1"/>
</dbReference>
<dbReference type="Gene3D" id="2.170.130.10">
    <property type="entry name" value="TonB-dependent receptor, plug domain"/>
    <property type="match status" value="1"/>
</dbReference>
<evidence type="ECO:0000256" key="11">
    <source>
        <dbReference type="ARBA" id="ARBA00023136"/>
    </source>
</evidence>
<reference evidence="17 18" key="1">
    <citation type="submission" date="2024-03" db="EMBL/GenBank/DDBJ databases">
        <title>High-quality draft genome sequencing of Tistrella sp. BH-R2-4.</title>
        <authorList>
            <person name="Dong C."/>
        </authorList>
    </citation>
    <scope>NUCLEOTIDE SEQUENCE [LARGE SCALE GENOMIC DNA]</scope>
    <source>
        <strain evidence="17 18">BH-R2-4</strain>
    </source>
</reference>
<keyword evidence="10 15" id="KW-0798">TonB box</keyword>
<dbReference type="EMBL" id="JBBKTW010000002">
    <property type="protein sequence ID" value="MEN2987580.1"/>
    <property type="molecule type" value="Genomic_DNA"/>
</dbReference>
<dbReference type="Gene3D" id="2.40.170.20">
    <property type="entry name" value="TonB-dependent receptor, beta-barrel domain"/>
    <property type="match status" value="1"/>
</dbReference>
<dbReference type="InterPro" id="IPR036942">
    <property type="entry name" value="Beta-barrel_TonB_sf"/>
</dbReference>
<dbReference type="PROSITE" id="PS52016">
    <property type="entry name" value="TONB_DEPENDENT_REC_3"/>
    <property type="match status" value="1"/>
</dbReference>
<evidence type="ECO:0000256" key="7">
    <source>
        <dbReference type="ARBA" id="ARBA00022729"/>
    </source>
</evidence>
<dbReference type="Proteomes" id="UP001413721">
    <property type="component" value="Unassembled WGS sequence"/>
</dbReference>
<proteinExistence type="inferred from homology"/>
<keyword evidence="4 14" id="KW-1134">Transmembrane beta strand</keyword>
<keyword evidence="8" id="KW-0408">Iron</keyword>
<dbReference type="RefSeq" id="WP_345936848.1">
    <property type="nucleotide sequence ID" value="NZ_JBBKTW010000002.1"/>
</dbReference>
<keyword evidence="5" id="KW-0410">Iron transport</keyword>
<dbReference type="PROSITE" id="PS51318">
    <property type="entry name" value="TAT"/>
    <property type="match status" value="1"/>
</dbReference>
<gene>
    <name evidence="17" type="ORF">WG926_04640</name>
</gene>
<dbReference type="SUPFAM" id="SSF56935">
    <property type="entry name" value="Porins"/>
    <property type="match status" value="1"/>
</dbReference>
<evidence type="ECO:0000256" key="3">
    <source>
        <dbReference type="ARBA" id="ARBA00022448"/>
    </source>
</evidence>
<protein>
    <submittedName>
        <fullName evidence="17">TonB-dependent siderophore receptor</fullName>
    </submittedName>
</protein>
<keyword evidence="9" id="KW-0406">Ion transport</keyword>
<evidence type="ECO:0000313" key="18">
    <source>
        <dbReference type="Proteomes" id="UP001413721"/>
    </source>
</evidence>
<evidence type="ECO:0000256" key="1">
    <source>
        <dbReference type="ARBA" id="ARBA00004571"/>
    </source>
</evidence>
<keyword evidence="7" id="KW-0732">Signal</keyword>
<name>A0ABU9YFP3_9PROT</name>
<dbReference type="InterPro" id="IPR037066">
    <property type="entry name" value="Plug_dom_sf"/>
</dbReference>
<keyword evidence="18" id="KW-1185">Reference proteome</keyword>
<evidence type="ECO:0000256" key="14">
    <source>
        <dbReference type="PROSITE-ProRule" id="PRU01360"/>
    </source>
</evidence>
<organism evidence="17 18">
    <name type="scientific">Tistrella arctica</name>
    <dbReference type="NCBI Taxonomy" id="3133430"/>
    <lineage>
        <taxon>Bacteria</taxon>
        <taxon>Pseudomonadati</taxon>
        <taxon>Pseudomonadota</taxon>
        <taxon>Alphaproteobacteria</taxon>
        <taxon>Geminicoccales</taxon>
        <taxon>Geminicoccaceae</taxon>
        <taxon>Tistrella</taxon>
    </lineage>
</organism>